<proteinExistence type="predicted"/>
<evidence type="ECO:0000256" key="1">
    <source>
        <dbReference type="SAM" id="Phobius"/>
    </source>
</evidence>
<gene>
    <name evidence="2" type="ORF">GLOINDRAFT_21290</name>
</gene>
<dbReference type="HOGENOM" id="CLU_2484466_0_0_1"/>
<accession>U9UQL4</accession>
<dbReference type="EMBL" id="KI279729">
    <property type="protein sequence ID" value="ESA17891.1"/>
    <property type="molecule type" value="Genomic_DNA"/>
</dbReference>
<feature type="transmembrane region" description="Helical" evidence="1">
    <location>
        <begin position="12"/>
        <end position="29"/>
    </location>
</feature>
<feature type="transmembrane region" description="Helical" evidence="1">
    <location>
        <begin position="50"/>
        <end position="67"/>
    </location>
</feature>
<protein>
    <submittedName>
        <fullName evidence="2">Uncharacterized protein</fullName>
    </submittedName>
</protein>
<keyword evidence="1" id="KW-0812">Transmembrane</keyword>
<keyword evidence="1" id="KW-1133">Transmembrane helix</keyword>
<organism evidence="2">
    <name type="scientific">Rhizophagus irregularis (strain DAOM 181602 / DAOM 197198 / MUCL 43194)</name>
    <name type="common">Arbuscular mycorrhizal fungus</name>
    <name type="synonym">Glomus intraradices</name>
    <dbReference type="NCBI Taxonomy" id="747089"/>
    <lineage>
        <taxon>Eukaryota</taxon>
        <taxon>Fungi</taxon>
        <taxon>Fungi incertae sedis</taxon>
        <taxon>Mucoromycota</taxon>
        <taxon>Glomeromycotina</taxon>
        <taxon>Glomeromycetes</taxon>
        <taxon>Glomerales</taxon>
        <taxon>Glomeraceae</taxon>
        <taxon>Rhizophagus</taxon>
    </lineage>
</organism>
<evidence type="ECO:0000313" key="2">
    <source>
        <dbReference type="EMBL" id="ESA17891.1"/>
    </source>
</evidence>
<reference evidence="2" key="1">
    <citation type="submission" date="2013-07" db="EMBL/GenBank/DDBJ databases">
        <title>The genome of an arbuscular mycorrhizal fungus provides insights into the evolution of the oldest plant symbiosis.</title>
        <authorList>
            <consortium name="DOE Joint Genome Institute"/>
            <person name="Tisserant E."/>
            <person name="Malbreil M."/>
            <person name="Kuo A."/>
            <person name="Kohler A."/>
            <person name="Symeonidi A."/>
            <person name="Balestrini R."/>
            <person name="Charron P."/>
            <person name="Duensing N."/>
            <person name="Frei-dit-Frey N."/>
            <person name="Gianinazzi-Pearson V."/>
            <person name="Gilbert B."/>
            <person name="Handa Y."/>
            <person name="Hijri M."/>
            <person name="Kaul R."/>
            <person name="Kawaguchi M."/>
            <person name="Krajinski F."/>
            <person name="Lammers P."/>
            <person name="Lapierre D."/>
            <person name="Masclaux F.G."/>
            <person name="Murat C."/>
            <person name="Morin E."/>
            <person name="Ndikumana S."/>
            <person name="Pagni M."/>
            <person name="Petitpierre D."/>
            <person name="Requena N."/>
            <person name="Rosikiewicz P."/>
            <person name="Riley R."/>
            <person name="Saito K."/>
            <person name="San Clemente H."/>
            <person name="Shapiro H."/>
            <person name="van Tuinen D."/>
            <person name="Becard G."/>
            <person name="Bonfante P."/>
            <person name="Paszkowski U."/>
            <person name="Shachar-Hill Y."/>
            <person name="Young J.P."/>
            <person name="Sanders I.R."/>
            <person name="Henrissat B."/>
            <person name="Rensing S.A."/>
            <person name="Grigoriev I.V."/>
            <person name="Corradi N."/>
            <person name="Roux C."/>
            <person name="Martin F."/>
        </authorList>
    </citation>
    <scope>NUCLEOTIDE SEQUENCE</scope>
    <source>
        <strain evidence="2">DAOM 197198</strain>
    </source>
</reference>
<name>U9UQL4_RHIID</name>
<dbReference type="AlphaFoldDB" id="U9UQL4"/>
<keyword evidence="1" id="KW-0472">Membrane</keyword>
<sequence>MLQNNIDCQVSVSTFALYRIIGFVIVLLIDMNQLQLFALDHYQLRFLDKLIVSSFVYFVDFCLQLWLDIGYFFGTLDDIGALSSQNF</sequence>